<dbReference type="GO" id="GO:0016020">
    <property type="term" value="C:membrane"/>
    <property type="evidence" value="ECO:0007669"/>
    <property type="project" value="InterPro"/>
</dbReference>
<dbReference type="Pfam" id="PF02518">
    <property type="entry name" value="HATPase_c"/>
    <property type="match status" value="1"/>
</dbReference>
<protein>
    <recommendedName>
        <fullName evidence="2">histidine kinase</fullName>
        <ecNumber evidence="2">2.7.13.3</ecNumber>
    </recommendedName>
</protein>
<keyword evidence="10" id="KW-1133">Transmembrane helix</keyword>
<evidence type="ECO:0000256" key="5">
    <source>
        <dbReference type="ARBA" id="ARBA00022741"/>
    </source>
</evidence>
<dbReference type="Proteomes" id="UP000595254">
    <property type="component" value="Chromosome"/>
</dbReference>
<dbReference type="RefSeq" id="WP_051387437.1">
    <property type="nucleotide sequence ID" value="NZ_CP068053.1"/>
</dbReference>
<dbReference type="PROSITE" id="PS50109">
    <property type="entry name" value="HIS_KIN"/>
    <property type="match status" value="1"/>
</dbReference>
<feature type="transmembrane region" description="Helical" evidence="10">
    <location>
        <begin position="105"/>
        <end position="126"/>
    </location>
</feature>
<reference evidence="12 13" key="1">
    <citation type="submission" date="2021-01" db="EMBL/GenBank/DDBJ databases">
        <title>FDA dAtabase for Regulatory Grade micrObial Sequences (FDA-ARGOS): Supporting development and validation of Infectious Disease Dx tests.</title>
        <authorList>
            <person name="Nelson B."/>
            <person name="Plummer A."/>
            <person name="Tallon L."/>
            <person name="Sadzewicz L."/>
            <person name="Zhao X."/>
            <person name="Boylan J."/>
            <person name="Ott S."/>
            <person name="Bowen H."/>
            <person name="Vavikolanu K."/>
            <person name="Mehta A."/>
            <person name="Aluvathingal J."/>
            <person name="Nadendla S."/>
            <person name="Myers T."/>
            <person name="Yan Y."/>
            <person name="Sichtig H."/>
        </authorList>
    </citation>
    <scope>NUCLEOTIDE SEQUENCE [LARGE SCALE GENOMIC DNA]</scope>
    <source>
        <strain evidence="12 13">FDAARGOS_1161</strain>
    </source>
</reference>
<evidence type="ECO:0000256" key="4">
    <source>
        <dbReference type="ARBA" id="ARBA00022679"/>
    </source>
</evidence>
<keyword evidence="3" id="KW-0597">Phosphoprotein</keyword>
<dbReference type="GO" id="GO:0005524">
    <property type="term" value="F:ATP binding"/>
    <property type="evidence" value="ECO:0007669"/>
    <property type="project" value="UniProtKB-KW"/>
</dbReference>
<feature type="coiled-coil region" evidence="9">
    <location>
        <begin position="163"/>
        <end position="193"/>
    </location>
</feature>
<keyword evidence="6 12" id="KW-0418">Kinase</keyword>
<evidence type="ECO:0000256" key="7">
    <source>
        <dbReference type="ARBA" id="ARBA00022840"/>
    </source>
</evidence>
<dbReference type="InterPro" id="IPR005467">
    <property type="entry name" value="His_kinase_dom"/>
</dbReference>
<keyword evidence="10" id="KW-0472">Membrane</keyword>
<gene>
    <name evidence="12" type="ORF">I6J18_11825</name>
</gene>
<evidence type="ECO:0000259" key="11">
    <source>
        <dbReference type="PROSITE" id="PS50109"/>
    </source>
</evidence>
<evidence type="ECO:0000256" key="10">
    <source>
        <dbReference type="SAM" id="Phobius"/>
    </source>
</evidence>
<dbReference type="GO" id="GO:0000155">
    <property type="term" value="F:phosphorelay sensor kinase activity"/>
    <property type="evidence" value="ECO:0007669"/>
    <property type="project" value="InterPro"/>
</dbReference>
<feature type="transmembrane region" description="Helical" evidence="10">
    <location>
        <begin position="69"/>
        <end position="93"/>
    </location>
</feature>
<proteinExistence type="predicted"/>
<sequence length="399" mass="45554">MGNWLIHLRVVMYILISFMYFVKAPDQSLLKGTIFIIMALFVYNHFFQYDFYKDKIKLSTILIDGMLCFVYGFLFPSSTLYLILVGVTAITLFLSEFANKIRQRLLWGSFILWLIVMLECFIRTGYVDLFDNLTGVSFVVFGTVVGDLIRKLYEASEVVTLQYEQMSRSHQELEDAHQQLQQYAQTVEQLTVDRERNRIAREIHDTVGHKMTALLVQLQLARELMNQNKPKAEAAMNICGVLARDALEEVRFSVKTIHSDEGSQQTFIASVRKLFEDFYKSASLQTTFDLAGDPTSIPSTLQPTLIRIIQESLTNAKRHGQATHCHVILSCTLEKITLTIKDNGYGMSKVTPGFGLINMKERIEEHGGTVCFQSIHQGGFEIDVELPLHQKRWIIGGVL</sequence>
<dbReference type="EMBL" id="CP068053">
    <property type="protein sequence ID" value="QQT02456.1"/>
    <property type="molecule type" value="Genomic_DNA"/>
</dbReference>
<keyword evidence="5" id="KW-0547">Nucleotide-binding</keyword>
<dbReference type="InterPro" id="IPR036890">
    <property type="entry name" value="HATPase_C_sf"/>
</dbReference>
<keyword evidence="7" id="KW-0067">ATP-binding</keyword>
<dbReference type="Pfam" id="PF07730">
    <property type="entry name" value="HisKA_3"/>
    <property type="match status" value="1"/>
</dbReference>
<dbReference type="PANTHER" id="PTHR24421">
    <property type="entry name" value="NITRATE/NITRITE SENSOR PROTEIN NARX-RELATED"/>
    <property type="match status" value="1"/>
</dbReference>
<dbReference type="GO" id="GO:0046983">
    <property type="term" value="F:protein dimerization activity"/>
    <property type="evidence" value="ECO:0007669"/>
    <property type="project" value="InterPro"/>
</dbReference>
<dbReference type="AlphaFoldDB" id="A0A974S2D1"/>
<dbReference type="PANTHER" id="PTHR24421:SF10">
    <property type="entry name" value="NITRATE_NITRITE SENSOR PROTEIN NARQ"/>
    <property type="match status" value="1"/>
</dbReference>
<dbReference type="KEGG" id="ppsr:I6J18_11825"/>
<evidence type="ECO:0000256" key="3">
    <source>
        <dbReference type="ARBA" id="ARBA00022553"/>
    </source>
</evidence>
<evidence type="ECO:0000256" key="1">
    <source>
        <dbReference type="ARBA" id="ARBA00000085"/>
    </source>
</evidence>
<evidence type="ECO:0000256" key="9">
    <source>
        <dbReference type="SAM" id="Coils"/>
    </source>
</evidence>
<dbReference type="SMART" id="SM00387">
    <property type="entry name" value="HATPase_c"/>
    <property type="match status" value="1"/>
</dbReference>
<dbReference type="EC" id="2.7.13.3" evidence="2"/>
<dbReference type="InterPro" id="IPR050482">
    <property type="entry name" value="Sensor_HK_TwoCompSys"/>
</dbReference>
<accession>A0A974S2D1</accession>
<dbReference type="SUPFAM" id="SSF55874">
    <property type="entry name" value="ATPase domain of HSP90 chaperone/DNA topoisomerase II/histidine kinase"/>
    <property type="match status" value="1"/>
</dbReference>
<keyword evidence="9" id="KW-0175">Coiled coil</keyword>
<keyword evidence="13" id="KW-1185">Reference proteome</keyword>
<organism evidence="12 13">
    <name type="scientific">Peribacillus psychrosaccharolyticus</name>
    <name type="common">Bacillus psychrosaccharolyticus</name>
    <dbReference type="NCBI Taxonomy" id="1407"/>
    <lineage>
        <taxon>Bacteria</taxon>
        <taxon>Bacillati</taxon>
        <taxon>Bacillota</taxon>
        <taxon>Bacilli</taxon>
        <taxon>Bacillales</taxon>
        <taxon>Bacillaceae</taxon>
        <taxon>Peribacillus</taxon>
    </lineage>
</organism>
<evidence type="ECO:0000313" key="13">
    <source>
        <dbReference type="Proteomes" id="UP000595254"/>
    </source>
</evidence>
<evidence type="ECO:0000256" key="8">
    <source>
        <dbReference type="ARBA" id="ARBA00023012"/>
    </source>
</evidence>
<evidence type="ECO:0000256" key="6">
    <source>
        <dbReference type="ARBA" id="ARBA00022777"/>
    </source>
</evidence>
<evidence type="ECO:0000313" key="12">
    <source>
        <dbReference type="EMBL" id="QQT02456.1"/>
    </source>
</evidence>
<name>A0A974S2D1_PERPY</name>
<comment type="catalytic activity">
    <reaction evidence="1">
        <text>ATP + protein L-histidine = ADP + protein N-phospho-L-histidine.</text>
        <dbReference type="EC" id="2.7.13.3"/>
    </reaction>
</comment>
<dbReference type="InterPro" id="IPR003594">
    <property type="entry name" value="HATPase_dom"/>
</dbReference>
<feature type="transmembrane region" description="Helical" evidence="10">
    <location>
        <begin position="29"/>
        <end position="49"/>
    </location>
</feature>
<keyword evidence="10" id="KW-0812">Transmembrane</keyword>
<dbReference type="InterPro" id="IPR011712">
    <property type="entry name" value="Sig_transdc_His_kin_sub3_dim/P"/>
</dbReference>
<dbReference type="Gene3D" id="3.30.565.10">
    <property type="entry name" value="Histidine kinase-like ATPase, C-terminal domain"/>
    <property type="match status" value="1"/>
</dbReference>
<keyword evidence="8" id="KW-0902">Two-component regulatory system</keyword>
<dbReference type="Gene3D" id="1.20.5.1930">
    <property type="match status" value="1"/>
</dbReference>
<keyword evidence="4" id="KW-0808">Transferase</keyword>
<dbReference type="CDD" id="cd16917">
    <property type="entry name" value="HATPase_UhpB-NarQ-NarX-like"/>
    <property type="match status" value="1"/>
</dbReference>
<feature type="domain" description="Histidine kinase" evidence="11">
    <location>
        <begin position="206"/>
        <end position="390"/>
    </location>
</feature>
<evidence type="ECO:0000256" key="2">
    <source>
        <dbReference type="ARBA" id="ARBA00012438"/>
    </source>
</evidence>
<feature type="transmembrane region" description="Helical" evidence="10">
    <location>
        <begin position="6"/>
        <end position="22"/>
    </location>
</feature>